<keyword evidence="2" id="KW-1185">Reference proteome</keyword>
<dbReference type="AlphaFoldDB" id="A0A1I7W4M0"/>
<feature type="compositionally biased region" description="Basic and acidic residues" evidence="1">
    <location>
        <begin position="46"/>
        <end position="57"/>
    </location>
</feature>
<dbReference type="Proteomes" id="UP000095285">
    <property type="component" value="Unassembled WGS sequence"/>
</dbReference>
<evidence type="ECO:0000313" key="3">
    <source>
        <dbReference type="WBParaSite" id="EN70_957"/>
    </source>
</evidence>
<feature type="region of interest" description="Disordered" evidence="1">
    <location>
        <begin position="44"/>
        <end position="66"/>
    </location>
</feature>
<protein>
    <submittedName>
        <fullName evidence="3">Uncharacterized protein</fullName>
    </submittedName>
</protein>
<reference evidence="2" key="1">
    <citation type="submission" date="2012-04" db="EMBL/GenBank/DDBJ databases">
        <title>The Genome Sequence of Loa loa.</title>
        <authorList>
            <consortium name="The Broad Institute Genome Sequencing Platform"/>
            <consortium name="Broad Institute Genome Sequencing Center for Infectious Disease"/>
            <person name="Nutman T.B."/>
            <person name="Fink D.L."/>
            <person name="Russ C."/>
            <person name="Young S."/>
            <person name="Zeng Q."/>
            <person name="Gargeya S."/>
            <person name="Alvarado L."/>
            <person name="Berlin A."/>
            <person name="Chapman S.B."/>
            <person name="Chen Z."/>
            <person name="Freedman E."/>
            <person name="Gellesch M."/>
            <person name="Goldberg J."/>
            <person name="Griggs A."/>
            <person name="Gujja S."/>
            <person name="Heilman E.R."/>
            <person name="Heiman D."/>
            <person name="Howarth C."/>
            <person name="Mehta T."/>
            <person name="Neiman D."/>
            <person name="Pearson M."/>
            <person name="Roberts A."/>
            <person name="Saif S."/>
            <person name="Shea T."/>
            <person name="Shenoy N."/>
            <person name="Sisk P."/>
            <person name="Stolte C."/>
            <person name="Sykes S."/>
            <person name="White J."/>
            <person name="Yandava C."/>
            <person name="Haas B."/>
            <person name="Henn M.R."/>
            <person name="Nusbaum C."/>
            <person name="Birren B."/>
        </authorList>
    </citation>
    <scope>NUCLEOTIDE SEQUENCE [LARGE SCALE GENOMIC DNA]</scope>
</reference>
<name>A0A1I7W4M0_LOALO</name>
<evidence type="ECO:0000256" key="1">
    <source>
        <dbReference type="SAM" id="MobiDB-lite"/>
    </source>
</evidence>
<accession>A0A1I7W4M0</accession>
<reference evidence="3" key="2">
    <citation type="submission" date="2016-11" db="UniProtKB">
        <authorList>
            <consortium name="WormBaseParasite"/>
        </authorList>
    </citation>
    <scope>IDENTIFICATION</scope>
</reference>
<dbReference type="WBParaSite" id="EN70_957">
    <property type="protein sequence ID" value="EN70_957"/>
    <property type="gene ID" value="EN70_957"/>
</dbReference>
<evidence type="ECO:0000313" key="2">
    <source>
        <dbReference type="Proteomes" id="UP000095285"/>
    </source>
</evidence>
<proteinExistence type="predicted"/>
<organism evidence="2 3">
    <name type="scientific">Loa loa</name>
    <name type="common">Eye worm</name>
    <name type="synonym">Filaria loa</name>
    <dbReference type="NCBI Taxonomy" id="7209"/>
    <lineage>
        <taxon>Eukaryota</taxon>
        <taxon>Metazoa</taxon>
        <taxon>Ecdysozoa</taxon>
        <taxon>Nematoda</taxon>
        <taxon>Chromadorea</taxon>
        <taxon>Rhabditida</taxon>
        <taxon>Spirurina</taxon>
        <taxon>Spiruromorpha</taxon>
        <taxon>Filarioidea</taxon>
        <taxon>Onchocercidae</taxon>
        <taxon>Loa</taxon>
    </lineage>
</organism>
<sequence length="66" mass="7408">MIVFSISSNEKQKDEFLAALTKCDAEINAGTAALKEAPKYSTVEEMELKESKKENGKNQKRKSRTN</sequence>